<comment type="caution">
    <text evidence="1">The sequence shown here is derived from an EMBL/GenBank/DDBJ whole genome shotgun (WGS) entry which is preliminary data.</text>
</comment>
<feature type="non-terminal residue" evidence="1">
    <location>
        <position position="55"/>
    </location>
</feature>
<accession>A0ABD0KKY3</accession>
<sequence>RKVISVWRSYAATVTVGLGPQYCLSNTLCIGRRGSDGFTSCLCLLPFSVNATGFC</sequence>
<feature type="non-terminal residue" evidence="1">
    <location>
        <position position="1"/>
    </location>
</feature>
<organism evidence="1 2">
    <name type="scientific">Batillaria attramentaria</name>
    <dbReference type="NCBI Taxonomy" id="370345"/>
    <lineage>
        <taxon>Eukaryota</taxon>
        <taxon>Metazoa</taxon>
        <taxon>Spiralia</taxon>
        <taxon>Lophotrochozoa</taxon>
        <taxon>Mollusca</taxon>
        <taxon>Gastropoda</taxon>
        <taxon>Caenogastropoda</taxon>
        <taxon>Sorbeoconcha</taxon>
        <taxon>Cerithioidea</taxon>
        <taxon>Batillariidae</taxon>
        <taxon>Batillaria</taxon>
    </lineage>
</organism>
<proteinExistence type="predicted"/>
<evidence type="ECO:0000313" key="1">
    <source>
        <dbReference type="EMBL" id="KAK7487860.1"/>
    </source>
</evidence>
<reference evidence="1 2" key="1">
    <citation type="journal article" date="2023" name="Sci. Data">
        <title>Genome assembly of the Korean intertidal mud-creeper Batillaria attramentaria.</title>
        <authorList>
            <person name="Patra A.K."/>
            <person name="Ho P.T."/>
            <person name="Jun S."/>
            <person name="Lee S.J."/>
            <person name="Kim Y."/>
            <person name="Won Y.J."/>
        </authorList>
    </citation>
    <scope>NUCLEOTIDE SEQUENCE [LARGE SCALE GENOMIC DNA]</scope>
    <source>
        <strain evidence="1">Wonlab-2016</strain>
    </source>
</reference>
<dbReference type="Proteomes" id="UP001519460">
    <property type="component" value="Unassembled WGS sequence"/>
</dbReference>
<protein>
    <submittedName>
        <fullName evidence="1">Uncharacterized protein</fullName>
    </submittedName>
</protein>
<name>A0ABD0KKY3_9CAEN</name>
<dbReference type="AlphaFoldDB" id="A0ABD0KKY3"/>
<gene>
    <name evidence="1" type="ORF">BaRGS_00020907</name>
</gene>
<keyword evidence="2" id="KW-1185">Reference proteome</keyword>
<dbReference type="EMBL" id="JACVVK020000158">
    <property type="protein sequence ID" value="KAK7487860.1"/>
    <property type="molecule type" value="Genomic_DNA"/>
</dbReference>
<evidence type="ECO:0000313" key="2">
    <source>
        <dbReference type="Proteomes" id="UP001519460"/>
    </source>
</evidence>